<evidence type="ECO:0000259" key="12">
    <source>
        <dbReference type="Pfam" id="PF10099"/>
    </source>
</evidence>
<comment type="subcellular location">
    <subcellularLocation>
        <location evidence="2">Cell membrane</location>
    </subcellularLocation>
    <subcellularLocation>
        <location evidence="1">Membrane</location>
        <topology evidence="1">Single-pass membrane protein</topology>
    </subcellularLocation>
</comment>
<evidence type="ECO:0000256" key="11">
    <source>
        <dbReference type="SAM" id="Phobius"/>
    </source>
</evidence>
<evidence type="ECO:0000256" key="7">
    <source>
        <dbReference type="ARBA" id="ARBA00023136"/>
    </source>
</evidence>
<protein>
    <recommendedName>
        <fullName evidence="10">Regulator of SigK</fullName>
    </recommendedName>
    <alternativeName>
        <fullName evidence="9">Sigma-K anti-sigma factor RskA</fullName>
    </alternativeName>
</protein>
<dbReference type="PANTHER" id="PTHR37461">
    <property type="entry name" value="ANTI-SIGMA-K FACTOR RSKA"/>
    <property type="match status" value="1"/>
</dbReference>
<dbReference type="Pfam" id="PF13490">
    <property type="entry name" value="zf-HC2"/>
    <property type="match status" value="1"/>
</dbReference>
<feature type="domain" description="Putative zinc-finger" evidence="13">
    <location>
        <begin position="5"/>
        <end position="37"/>
    </location>
</feature>
<evidence type="ECO:0000256" key="5">
    <source>
        <dbReference type="ARBA" id="ARBA00022989"/>
    </source>
</evidence>
<comment type="caution">
    <text evidence="14">The sequence shown here is derived from an EMBL/GenBank/DDBJ whole genome shotgun (WGS) entry which is preliminary data.</text>
</comment>
<dbReference type="InterPro" id="IPR051474">
    <property type="entry name" value="Anti-sigma-K/W_factor"/>
</dbReference>
<accession>A0ABW1T221</accession>
<organism evidence="14 15">
    <name type="scientific">Longivirga aurantiaca</name>
    <dbReference type="NCBI Taxonomy" id="1837743"/>
    <lineage>
        <taxon>Bacteria</taxon>
        <taxon>Bacillati</taxon>
        <taxon>Actinomycetota</taxon>
        <taxon>Actinomycetes</taxon>
        <taxon>Sporichthyales</taxon>
        <taxon>Sporichthyaceae</taxon>
        <taxon>Longivirga</taxon>
    </lineage>
</organism>
<keyword evidence="15" id="KW-1185">Reference proteome</keyword>
<keyword evidence="7 11" id="KW-0472">Membrane</keyword>
<feature type="transmembrane region" description="Helical" evidence="11">
    <location>
        <begin position="112"/>
        <end position="132"/>
    </location>
</feature>
<evidence type="ECO:0000256" key="9">
    <source>
        <dbReference type="ARBA" id="ARBA00029829"/>
    </source>
</evidence>
<evidence type="ECO:0000256" key="8">
    <source>
        <dbReference type="ARBA" id="ARBA00023163"/>
    </source>
</evidence>
<keyword evidence="4 11" id="KW-0812">Transmembrane</keyword>
<sequence>MTNADVHALSGAYALDALEPAESAAFEEHLESCASCRDEVRSLREAAGALALDVAETPPPSLRSSVLAGISQVRPLPPVGEAPVVEPAARTDAPVDDLAAARERRTRRTSPWLVGVAAALALVAGGAVVRAVQLDNQLDSVSAQAAEVTAVLTAADATTTTASVTTGGRAAVVSSASLGKSVLVTDGMAPAPAGSTYQIWYLSDSGAATSAGFVPAGERSAVVLQGELAGATGVGVTVEPEGGSAAPTTTPVLAVAV</sequence>
<dbReference type="InterPro" id="IPR027383">
    <property type="entry name" value="Znf_put"/>
</dbReference>
<evidence type="ECO:0000313" key="14">
    <source>
        <dbReference type="EMBL" id="MFC6237892.1"/>
    </source>
</evidence>
<dbReference type="Gene3D" id="1.10.10.1320">
    <property type="entry name" value="Anti-sigma factor, zinc-finger domain"/>
    <property type="match status" value="1"/>
</dbReference>
<gene>
    <name evidence="14" type="ORF">ACFQGU_08380</name>
</gene>
<keyword evidence="6" id="KW-0805">Transcription regulation</keyword>
<reference evidence="15" key="1">
    <citation type="journal article" date="2019" name="Int. J. Syst. Evol. Microbiol.">
        <title>The Global Catalogue of Microorganisms (GCM) 10K type strain sequencing project: providing services to taxonomists for standard genome sequencing and annotation.</title>
        <authorList>
            <consortium name="The Broad Institute Genomics Platform"/>
            <consortium name="The Broad Institute Genome Sequencing Center for Infectious Disease"/>
            <person name="Wu L."/>
            <person name="Ma J."/>
        </authorList>
    </citation>
    <scope>NUCLEOTIDE SEQUENCE [LARGE SCALE GENOMIC DNA]</scope>
    <source>
        <strain evidence="15">CGMCC 4.7317</strain>
    </source>
</reference>
<proteinExistence type="predicted"/>
<evidence type="ECO:0000313" key="15">
    <source>
        <dbReference type="Proteomes" id="UP001596138"/>
    </source>
</evidence>
<feature type="domain" description="Anti-sigma K factor RskA C-terminal" evidence="12">
    <location>
        <begin position="113"/>
        <end position="252"/>
    </location>
</feature>
<dbReference type="EMBL" id="JBHSTI010000008">
    <property type="protein sequence ID" value="MFC6237892.1"/>
    <property type="molecule type" value="Genomic_DNA"/>
</dbReference>
<name>A0ABW1T221_9ACTN</name>
<evidence type="ECO:0000256" key="4">
    <source>
        <dbReference type="ARBA" id="ARBA00022692"/>
    </source>
</evidence>
<keyword evidence="8" id="KW-0804">Transcription</keyword>
<evidence type="ECO:0000256" key="10">
    <source>
        <dbReference type="ARBA" id="ARBA00030803"/>
    </source>
</evidence>
<keyword evidence="5 11" id="KW-1133">Transmembrane helix</keyword>
<dbReference type="RefSeq" id="WP_386765603.1">
    <property type="nucleotide sequence ID" value="NZ_JBHSTI010000008.1"/>
</dbReference>
<evidence type="ECO:0000256" key="6">
    <source>
        <dbReference type="ARBA" id="ARBA00023015"/>
    </source>
</evidence>
<dbReference type="InterPro" id="IPR041916">
    <property type="entry name" value="Anti_sigma_zinc_sf"/>
</dbReference>
<evidence type="ECO:0000256" key="1">
    <source>
        <dbReference type="ARBA" id="ARBA00004167"/>
    </source>
</evidence>
<evidence type="ECO:0000256" key="2">
    <source>
        <dbReference type="ARBA" id="ARBA00004236"/>
    </source>
</evidence>
<dbReference type="InterPro" id="IPR018764">
    <property type="entry name" value="RskA_C"/>
</dbReference>
<dbReference type="PANTHER" id="PTHR37461:SF1">
    <property type="entry name" value="ANTI-SIGMA-K FACTOR RSKA"/>
    <property type="match status" value="1"/>
</dbReference>
<dbReference type="Pfam" id="PF10099">
    <property type="entry name" value="RskA_C"/>
    <property type="match status" value="1"/>
</dbReference>
<keyword evidence="3" id="KW-1003">Cell membrane</keyword>
<evidence type="ECO:0000256" key="3">
    <source>
        <dbReference type="ARBA" id="ARBA00022475"/>
    </source>
</evidence>
<evidence type="ECO:0000259" key="13">
    <source>
        <dbReference type="Pfam" id="PF13490"/>
    </source>
</evidence>
<dbReference type="Proteomes" id="UP001596138">
    <property type="component" value="Unassembled WGS sequence"/>
</dbReference>